<reference evidence="4 5" key="1">
    <citation type="submission" date="2024-01" db="EMBL/GenBank/DDBJ databases">
        <title>The genomes of 5 underutilized Papilionoideae crops provide insights into root nodulation and disease resistanc.</title>
        <authorList>
            <person name="Yuan L."/>
        </authorList>
    </citation>
    <scope>NUCLEOTIDE SEQUENCE [LARGE SCALE GENOMIC DNA]</scope>
    <source>
        <strain evidence="4">ZHUSHIDOU_FW_LH</strain>
        <tissue evidence="4">Leaf</tissue>
    </source>
</reference>
<protein>
    <recommendedName>
        <fullName evidence="3">Ku domain-containing protein</fullName>
    </recommendedName>
</protein>
<comment type="caution">
    <text evidence="4">The sequence shown here is derived from an EMBL/GenBank/DDBJ whole genome shotgun (WGS) entry which is preliminary data.</text>
</comment>
<evidence type="ECO:0000313" key="4">
    <source>
        <dbReference type="EMBL" id="KAK7244361.1"/>
    </source>
</evidence>
<feature type="region of interest" description="Disordered" evidence="2">
    <location>
        <begin position="1"/>
        <end position="48"/>
    </location>
</feature>
<keyword evidence="1" id="KW-0238">DNA-binding</keyword>
<dbReference type="Gene3D" id="2.40.290.10">
    <property type="match status" value="1"/>
</dbReference>
<dbReference type="InterPro" id="IPR006164">
    <property type="entry name" value="DNA_bd_Ku70/Ku80"/>
</dbReference>
<dbReference type="Pfam" id="PF02735">
    <property type="entry name" value="Ku"/>
    <property type="match status" value="1"/>
</dbReference>
<dbReference type="GO" id="GO:0003677">
    <property type="term" value="F:DNA binding"/>
    <property type="evidence" value="ECO:0007669"/>
    <property type="project" value="UniProtKB-KW"/>
</dbReference>
<evidence type="ECO:0000256" key="1">
    <source>
        <dbReference type="ARBA" id="ARBA00023125"/>
    </source>
</evidence>
<sequence length="78" mass="8918">MKVEEKFPTMKKDFDKAPPSDKSATHEVKVDYEYKSSEDNDKVIPPDQRIKGYQYGSHIVPVSTAEWDAYLVNSLHTG</sequence>
<dbReference type="InterPro" id="IPR016194">
    <property type="entry name" value="SPOC-like_C_dom_sf"/>
</dbReference>
<keyword evidence="5" id="KW-1185">Reference proteome</keyword>
<organism evidence="4 5">
    <name type="scientific">Crotalaria pallida</name>
    <name type="common">Smooth rattlebox</name>
    <name type="synonym">Crotalaria striata</name>
    <dbReference type="NCBI Taxonomy" id="3830"/>
    <lineage>
        <taxon>Eukaryota</taxon>
        <taxon>Viridiplantae</taxon>
        <taxon>Streptophyta</taxon>
        <taxon>Embryophyta</taxon>
        <taxon>Tracheophyta</taxon>
        <taxon>Spermatophyta</taxon>
        <taxon>Magnoliopsida</taxon>
        <taxon>eudicotyledons</taxon>
        <taxon>Gunneridae</taxon>
        <taxon>Pentapetalae</taxon>
        <taxon>rosids</taxon>
        <taxon>fabids</taxon>
        <taxon>Fabales</taxon>
        <taxon>Fabaceae</taxon>
        <taxon>Papilionoideae</taxon>
        <taxon>50 kb inversion clade</taxon>
        <taxon>genistoids sensu lato</taxon>
        <taxon>core genistoids</taxon>
        <taxon>Crotalarieae</taxon>
        <taxon>Crotalaria</taxon>
    </lineage>
</organism>
<evidence type="ECO:0000313" key="5">
    <source>
        <dbReference type="Proteomes" id="UP001372338"/>
    </source>
</evidence>
<name>A0AAN9E2F9_CROPI</name>
<gene>
    <name evidence="4" type="ORF">RIF29_39182</name>
</gene>
<dbReference type="Proteomes" id="UP001372338">
    <property type="component" value="Unassembled WGS sequence"/>
</dbReference>
<dbReference type="SUPFAM" id="SSF100939">
    <property type="entry name" value="SPOC domain-like"/>
    <property type="match status" value="1"/>
</dbReference>
<dbReference type="EMBL" id="JAYWIO010000008">
    <property type="protein sequence ID" value="KAK7244361.1"/>
    <property type="molecule type" value="Genomic_DNA"/>
</dbReference>
<accession>A0AAN9E2F9</accession>
<feature type="domain" description="Ku" evidence="3">
    <location>
        <begin position="23"/>
        <end position="70"/>
    </location>
</feature>
<evidence type="ECO:0000256" key="2">
    <source>
        <dbReference type="SAM" id="MobiDB-lite"/>
    </source>
</evidence>
<proteinExistence type="predicted"/>
<dbReference type="AlphaFoldDB" id="A0AAN9E2F9"/>
<evidence type="ECO:0000259" key="3">
    <source>
        <dbReference type="Pfam" id="PF02735"/>
    </source>
</evidence>
<dbReference type="GO" id="GO:0006303">
    <property type="term" value="P:double-strand break repair via nonhomologous end joining"/>
    <property type="evidence" value="ECO:0007669"/>
    <property type="project" value="InterPro"/>
</dbReference>